<dbReference type="AlphaFoldDB" id="A0A932CRQ0"/>
<feature type="region of interest" description="ACP-binding" evidence="13">
    <location>
        <begin position="256"/>
        <end position="260"/>
    </location>
</feature>
<evidence type="ECO:0000259" key="14">
    <source>
        <dbReference type="Pfam" id="PF08541"/>
    </source>
</evidence>
<dbReference type="EMBL" id="JACPRF010000443">
    <property type="protein sequence ID" value="MBI2878071.1"/>
    <property type="molecule type" value="Genomic_DNA"/>
</dbReference>
<keyword evidence="6 13" id="KW-0808">Transferase</keyword>
<organism evidence="16 17">
    <name type="scientific">Tectimicrobiota bacterium</name>
    <dbReference type="NCBI Taxonomy" id="2528274"/>
    <lineage>
        <taxon>Bacteria</taxon>
        <taxon>Pseudomonadati</taxon>
        <taxon>Nitrospinota/Tectimicrobiota group</taxon>
        <taxon>Candidatus Tectimicrobiota</taxon>
    </lineage>
</organism>
<gene>
    <name evidence="13" type="primary">fabH</name>
    <name evidence="16" type="ORF">HYY20_14435</name>
</gene>
<evidence type="ECO:0000313" key="17">
    <source>
        <dbReference type="Proteomes" id="UP000769766"/>
    </source>
</evidence>
<comment type="similarity">
    <text evidence="2 13">Belongs to the thiolase-like superfamily. FabH family.</text>
</comment>
<feature type="domain" description="Beta-ketoacyl-[acyl-carrier-protein] synthase III N-terminal" evidence="15">
    <location>
        <begin position="107"/>
        <end position="187"/>
    </location>
</feature>
<feature type="active site" evidence="13">
    <location>
        <position position="113"/>
    </location>
</feature>
<dbReference type="NCBIfam" id="TIGR00747">
    <property type="entry name" value="fabH"/>
    <property type="match status" value="1"/>
</dbReference>
<evidence type="ECO:0000256" key="2">
    <source>
        <dbReference type="ARBA" id="ARBA00008642"/>
    </source>
</evidence>
<feature type="domain" description="Beta-ketoacyl-[acyl-carrier-protein] synthase III C-terminal" evidence="14">
    <location>
        <begin position="243"/>
        <end position="328"/>
    </location>
</feature>
<comment type="domain">
    <text evidence="13">The last Arg residue of the ACP-binding site is essential for the weak association between ACP/AcpP and FabH.</text>
</comment>
<dbReference type="GO" id="GO:0044550">
    <property type="term" value="P:secondary metabolite biosynthetic process"/>
    <property type="evidence" value="ECO:0007669"/>
    <property type="project" value="TreeGrafter"/>
</dbReference>
<dbReference type="NCBIfam" id="NF006829">
    <property type="entry name" value="PRK09352.1"/>
    <property type="match status" value="1"/>
</dbReference>
<evidence type="ECO:0000256" key="8">
    <source>
        <dbReference type="ARBA" id="ARBA00023098"/>
    </source>
</evidence>
<accession>A0A932CRQ0</accession>
<comment type="subcellular location">
    <subcellularLocation>
        <location evidence="13">Cytoplasm</location>
    </subcellularLocation>
</comment>
<keyword evidence="8 13" id="KW-0443">Lipid metabolism</keyword>
<dbReference type="Gene3D" id="3.40.47.10">
    <property type="match status" value="1"/>
</dbReference>
<evidence type="ECO:0000256" key="5">
    <source>
        <dbReference type="ARBA" id="ARBA00022516"/>
    </source>
</evidence>
<keyword evidence="7 13" id="KW-0276">Fatty acid metabolism</keyword>
<reference evidence="16" key="1">
    <citation type="submission" date="2020-07" db="EMBL/GenBank/DDBJ databases">
        <title>Huge and variable diversity of episymbiotic CPR bacteria and DPANN archaea in groundwater ecosystems.</title>
        <authorList>
            <person name="He C.Y."/>
            <person name="Keren R."/>
            <person name="Whittaker M."/>
            <person name="Farag I.F."/>
            <person name="Doudna J."/>
            <person name="Cate J.H.D."/>
            <person name="Banfield J.F."/>
        </authorList>
    </citation>
    <scope>NUCLEOTIDE SEQUENCE</scope>
    <source>
        <strain evidence="16">NC_groundwater_672_Ag_B-0.1um_62_36</strain>
    </source>
</reference>
<name>A0A932CRQ0_UNCTE</name>
<evidence type="ECO:0000256" key="12">
    <source>
        <dbReference type="ARBA" id="ARBA00051096"/>
    </source>
</evidence>
<dbReference type="PANTHER" id="PTHR34069">
    <property type="entry name" value="3-OXOACYL-[ACYL-CARRIER-PROTEIN] SYNTHASE 3"/>
    <property type="match status" value="1"/>
</dbReference>
<dbReference type="GO" id="GO:0006633">
    <property type="term" value="P:fatty acid biosynthetic process"/>
    <property type="evidence" value="ECO:0007669"/>
    <property type="project" value="UniProtKB-UniRule"/>
</dbReference>
<dbReference type="GO" id="GO:0004315">
    <property type="term" value="F:3-oxoacyl-[acyl-carrier-protein] synthase activity"/>
    <property type="evidence" value="ECO:0007669"/>
    <property type="project" value="InterPro"/>
</dbReference>
<dbReference type="InterPro" id="IPR013751">
    <property type="entry name" value="ACP_syn_III_N"/>
</dbReference>
<evidence type="ECO:0000256" key="1">
    <source>
        <dbReference type="ARBA" id="ARBA00005194"/>
    </source>
</evidence>
<evidence type="ECO:0000256" key="4">
    <source>
        <dbReference type="ARBA" id="ARBA00022490"/>
    </source>
</evidence>
<dbReference type="HAMAP" id="MF_01815">
    <property type="entry name" value="FabH"/>
    <property type="match status" value="1"/>
</dbReference>
<dbReference type="Pfam" id="PF08541">
    <property type="entry name" value="ACP_syn_III_C"/>
    <property type="match status" value="1"/>
</dbReference>
<dbReference type="FunFam" id="3.40.47.10:FF:000004">
    <property type="entry name" value="3-oxoacyl-[acyl-carrier-protein] synthase 3"/>
    <property type="match status" value="1"/>
</dbReference>
<keyword evidence="9 13" id="KW-0275">Fatty acid biosynthesis</keyword>
<comment type="pathway">
    <text evidence="1 13">Lipid metabolism; fatty acid biosynthesis.</text>
</comment>
<evidence type="ECO:0000256" key="3">
    <source>
        <dbReference type="ARBA" id="ARBA00012333"/>
    </source>
</evidence>
<evidence type="ECO:0000256" key="7">
    <source>
        <dbReference type="ARBA" id="ARBA00022832"/>
    </source>
</evidence>
<evidence type="ECO:0000256" key="10">
    <source>
        <dbReference type="ARBA" id="ARBA00023268"/>
    </source>
</evidence>
<keyword evidence="5 13" id="KW-0444">Lipid biosynthesis</keyword>
<dbReference type="InterPro" id="IPR004655">
    <property type="entry name" value="FabH"/>
</dbReference>
<dbReference type="CDD" id="cd00830">
    <property type="entry name" value="KAS_III"/>
    <property type="match status" value="1"/>
</dbReference>
<dbReference type="Proteomes" id="UP000769766">
    <property type="component" value="Unassembled WGS sequence"/>
</dbReference>
<comment type="caution">
    <text evidence="16">The sequence shown here is derived from an EMBL/GenBank/DDBJ whole genome shotgun (WGS) entry which is preliminary data.</text>
</comment>
<keyword evidence="4 13" id="KW-0963">Cytoplasm</keyword>
<evidence type="ECO:0000256" key="13">
    <source>
        <dbReference type="HAMAP-Rule" id="MF_01815"/>
    </source>
</evidence>
<sequence length="328" mass="35369">MRATKIIGVGSYAPATVLTNQDLERMVETSDEWIVARTGIKERRVAAPGEVTSDLATQASLRALEEAGVGAEELDLLIVGTISPDMLLPSTACAVQAKLGAKNAAAFDIAAACSGFLYGLAVAHGFIQSRCYNTILVIGVEIMTRTLDWTDRTTCVLFGDGGGAAVVRGVETTEKEGVLSVHLHSDGNSMQYLYRPGGGSLYPATQETVAQRLHYVKMDGPETFKGAVRAMSEAAREALLFHDCRPEDLALLIPHQANKRIIDAVTDRLKLPKEKVFINVERYGNTSAGSIPLALDEALRGGRIQRGDRILLTTFGAGFTWASTMIRW</sequence>
<comment type="catalytic activity">
    <reaction evidence="12">
        <text>malonyl-[ACP] + acetyl-CoA + H(+) = 3-oxobutanoyl-[ACP] + CO2 + CoA</text>
        <dbReference type="Rhea" id="RHEA:12080"/>
        <dbReference type="Rhea" id="RHEA-COMP:9623"/>
        <dbReference type="Rhea" id="RHEA-COMP:9625"/>
        <dbReference type="ChEBI" id="CHEBI:15378"/>
        <dbReference type="ChEBI" id="CHEBI:16526"/>
        <dbReference type="ChEBI" id="CHEBI:57287"/>
        <dbReference type="ChEBI" id="CHEBI:57288"/>
        <dbReference type="ChEBI" id="CHEBI:78449"/>
        <dbReference type="ChEBI" id="CHEBI:78450"/>
        <dbReference type="EC" id="2.3.1.180"/>
    </reaction>
    <physiologicalReaction direction="left-to-right" evidence="12">
        <dbReference type="Rhea" id="RHEA:12081"/>
    </physiologicalReaction>
</comment>
<proteinExistence type="inferred from homology"/>
<feature type="active site" evidence="13">
    <location>
        <position position="285"/>
    </location>
</feature>
<dbReference type="GO" id="GO:0033818">
    <property type="term" value="F:beta-ketoacyl-acyl-carrier-protein synthase III activity"/>
    <property type="evidence" value="ECO:0007669"/>
    <property type="project" value="UniProtKB-UniRule"/>
</dbReference>
<dbReference type="Pfam" id="PF08545">
    <property type="entry name" value="ACP_syn_III"/>
    <property type="match status" value="1"/>
</dbReference>
<evidence type="ECO:0000313" key="16">
    <source>
        <dbReference type="EMBL" id="MBI2878071.1"/>
    </source>
</evidence>
<comment type="subunit">
    <text evidence="13">Homodimer.</text>
</comment>
<dbReference type="InterPro" id="IPR016039">
    <property type="entry name" value="Thiolase-like"/>
</dbReference>
<dbReference type="GO" id="GO:0005737">
    <property type="term" value="C:cytoplasm"/>
    <property type="evidence" value="ECO:0007669"/>
    <property type="project" value="UniProtKB-SubCell"/>
</dbReference>
<evidence type="ECO:0000256" key="9">
    <source>
        <dbReference type="ARBA" id="ARBA00023160"/>
    </source>
</evidence>
<evidence type="ECO:0000259" key="15">
    <source>
        <dbReference type="Pfam" id="PF08545"/>
    </source>
</evidence>
<dbReference type="SUPFAM" id="SSF53901">
    <property type="entry name" value="Thiolase-like"/>
    <property type="match status" value="1"/>
</dbReference>
<dbReference type="EC" id="2.3.1.180" evidence="3 13"/>
<dbReference type="PANTHER" id="PTHR34069:SF2">
    <property type="entry name" value="BETA-KETOACYL-[ACYL-CARRIER-PROTEIN] SYNTHASE III"/>
    <property type="match status" value="1"/>
</dbReference>
<evidence type="ECO:0000256" key="11">
    <source>
        <dbReference type="ARBA" id="ARBA00023315"/>
    </source>
</evidence>
<keyword evidence="11 13" id="KW-0012">Acyltransferase</keyword>
<keyword evidence="10 13" id="KW-0511">Multifunctional enzyme</keyword>
<protein>
    <recommendedName>
        <fullName evidence="3 13">Beta-ketoacyl-[acyl-carrier-protein] synthase III</fullName>
        <shortName evidence="13">Beta-ketoacyl-ACP synthase III</shortName>
        <shortName evidence="13">KAS III</shortName>
        <ecNumber evidence="3 13">2.3.1.180</ecNumber>
    </recommendedName>
    <alternativeName>
        <fullName evidence="13">3-oxoacyl-[acyl-carrier-protein] synthase 3</fullName>
    </alternativeName>
    <alternativeName>
        <fullName evidence="13">3-oxoacyl-[acyl-carrier-protein] synthase III</fullName>
    </alternativeName>
</protein>
<dbReference type="InterPro" id="IPR013747">
    <property type="entry name" value="ACP_syn_III_C"/>
</dbReference>
<evidence type="ECO:0000256" key="6">
    <source>
        <dbReference type="ARBA" id="ARBA00022679"/>
    </source>
</evidence>
<comment type="function">
    <text evidence="13">Catalyzes the condensation reaction of fatty acid synthesis by the addition to an acyl acceptor of two carbons from malonyl-ACP. Catalyzes the first condensation reaction which initiates fatty acid synthesis and may therefore play a role in governing the total rate of fatty acid production. Possesses both acetoacetyl-ACP synthase and acetyl transacylase activities. Its substrate specificity determines the biosynthesis of branched-chain and/or straight-chain of fatty acids.</text>
</comment>
<feature type="active site" evidence="13">
    <location>
        <position position="255"/>
    </location>
</feature>